<name>A0A4R7CWM1_9SPHI</name>
<gene>
    <name evidence="1" type="ORF">B0I21_11140</name>
</gene>
<sequence>MKIKKAICFLAIPVLLLHSCKRETDRVFEENATIRLKDAIENAYSVLMENKVGWMMKVYPGLNQEFGGYTVFTKFISNAQVSIASDPFDGIQTSDYAVIQESGPVLTFNGFNKNIHWFSEPGKDNGGIGADDTGMRGDFEFIVLTASADSIVLKGRQSKSKVIMLPLKDKNFESVATEYRDAARQFSKLRVLKLEGKDGKTQSLIYNPKMRVFQNPKDNSGQLLSFRITPIGLEFQKPYEIEGVTVDFLTFNQPAPNYPNGYYSDDERTFKIF</sequence>
<protein>
    <submittedName>
        <fullName evidence="1">Uncharacterized protein DUF4302</fullName>
    </submittedName>
</protein>
<proteinExistence type="predicted"/>
<evidence type="ECO:0000313" key="1">
    <source>
        <dbReference type="EMBL" id="TDS08911.1"/>
    </source>
</evidence>
<dbReference type="OrthoDB" id="1150854at2"/>
<dbReference type="InterPro" id="IPR025396">
    <property type="entry name" value="DUF4302"/>
</dbReference>
<organism evidence="1 2">
    <name type="scientific">Sphingobacterium paludis</name>
    <dbReference type="NCBI Taxonomy" id="1476465"/>
    <lineage>
        <taxon>Bacteria</taxon>
        <taxon>Pseudomonadati</taxon>
        <taxon>Bacteroidota</taxon>
        <taxon>Sphingobacteriia</taxon>
        <taxon>Sphingobacteriales</taxon>
        <taxon>Sphingobacteriaceae</taxon>
        <taxon>Sphingobacterium</taxon>
    </lineage>
</organism>
<dbReference type="EMBL" id="SNZV01000011">
    <property type="protein sequence ID" value="TDS08911.1"/>
    <property type="molecule type" value="Genomic_DNA"/>
</dbReference>
<dbReference type="RefSeq" id="WP_133641874.1">
    <property type="nucleotide sequence ID" value="NZ_SNZV01000011.1"/>
</dbReference>
<accession>A0A4R7CWM1</accession>
<comment type="caution">
    <text evidence="1">The sequence shown here is derived from an EMBL/GenBank/DDBJ whole genome shotgun (WGS) entry which is preliminary data.</text>
</comment>
<keyword evidence="2" id="KW-1185">Reference proteome</keyword>
<evidence type="ECO:0000313" key="2">
    <source>
        <dbReference type="Proteomes" id="UP000294752"/>
    </source>
</evidence>
<dbReference type="Proteomes" id="UP000294752">
    <property type="component" value="Unassembled WGS sequence"/>
</dbReference>
<reference evidence="1 2" key="1">
    <citation type="submission" date="2019-03" db="EMBL/GenBank/DDBJ databases">
        <title>Genomic Encyclopedia of Type Strains, Phase III (KMG-III): the genomes of soil and plant-associated and newly described type strains.</title>
        <authorList>
            <person name="Whitman W."/>
        </authorList>
    </citation>
    <scope>NUCLEOTIDE SEQUENCE [LARGE SCALE GENOMIC DNA]</scope>
    <source>
        <strain evidence="1 2">CGMCC 1.12801</strain>
    </source>
</reference>
<dbReference type="AlphaFoldDB" id="A0A4R7CWM1"/>
<dbReference type="Pfam" id="PF14135">
    <property type="entry name" value="DUF4302"/>
    <property type="match status" value="1"/>
</dbReference>